<protein>
    <submittedName>
        <fullName evidence="1">Capsid protein</fullName>
    </submittedName>
</protein>
<evidence type="ECO:0000313" key="1">
    <source>
        <dbReference type="EMBL" id="QJQ37734.1"/>
    </source>
</evidence>
<accession>A0A6M4B688</accession>
<sequence>MGLNIEKMGKIMAVVRDPDEIPFNREYQYDQRFNNRTGESSRHSFIQGDTRIIGDSSVRNRNTNRLNIAREVNNMPRIPITWRGTPLVARGGRVLWPLRVRRPNRIGVRIRTSYRVRRGPHYRRVTRRHLATLRRSQRRIRRARGRLRRRRMTQTRGGQTRIKTNNLYIRPIRRRTRRIRIRRTRKRTAIKHYKYGWYSLGLHYLTGANFDPRLNTQGTNASRYQSGVAYKAIFLGTEVDNGAWDPIGYIDWIPFNENEVTPRVEVGNAWLNSTLICFNYTVSNPTETDPGYNGLNGNITVSQANMKPIASWVGHTHTEFFYTTAGNGSVLPSSWNNTNFMCHMPEVPATSIAWTKSSTQPFQSLGNETATYYIPYSAKWSYVYARFRYSIRVSWPEIYAKMGSSESSAAPNNPPLVIRLMAIRFMTDIAPTSEALPAYIFPENASIRSGFNPTYRKQLWENWRGVMVFTKTLTFNGALLPNGAKHAQNENVDGLVDGQDGVFTIRYPYKTHNNYIMRASTPPPDIFWPSVRQGRLVTYCYAAFDGDPYIWRNGYTITNTGSADVFKQLVSPKCSIVFSPTYFCFPRYKRPDPHTTSSEYYANTYGQLAQVRTAQIMRNPTLKARSLLPVPIADEKAVSEVISNAKIENALAKETQKDIQEENIVVLNALQSEAALEDEEEAGPASSSSSS</sequence>
<proteinExistence type="predicted"/>
<organism evidence="1">
    <name type="scientific">Cressdnaviricota sp</name>
    <dbReference type="NCBI Taxonomy" id="2748378"/>
    <lineage>
        <taxon>Viruses</taxon>
        <taxon>Monodnaviria</taxon>
        <taxon>Shotokuvirae</taxon>
        <taxon>Cressdnaviricota</taxon>
    </lineage>
</organism>
<reference evidence="1" key="1">
    <citation type="journal article" date="2020" name="Virol. J.">
        <title>Viral metagenomics revealed diverse CRESS-DNA virus genomes in faeces of forest musk deer.</title>
        <authorList>
            <person name="Liu Q."/>
            <person name="Wang H."/>
            <person name="Ling Y."/>
            <person name="Yang S.X."/>
            <person name="Wang X.C."/>
            <person name="Zhou R."/>
            <person name="Xiao Y.Q."/>
            <person name="Chen X."/>
            <person name="Yang J."/>
            <person name="Fu W.G."/>
            <person name="Zhang W."/>
            <person name="Qi G.L."/>
        </authorList>
    </citation>
    <scope>NUCLEOTIDE SEQUENCE</scope>
    <source>
        <strain evidence="1">UJSL005</strain>
    </source>
</reference>
<name>A0A6M4B688_9VIRU</name>
<dbReference type="EMBL" id="MN604398">
    <property type="protein sequence ID" value="QJQ37734.1"/>
    <property type="molecule type" value="Genomic_DNA"/>
</dbReference>